<evidence type="ECO:0000313" key="1">
    <source>
        <dbReference type="EMBL" id="MEE3715573.1"/>
    </source>
</evidence>
<gene>
    <name evidence="1" type="ORF">V2H45_02305</name>
</gene>
<name>A0AAW9PYK4_9CYAN</name>
<dbReference type="EMBL" id="JAZBJZ010000005">
    <property type="protein sequence ID" value="MEE3715573.1"/>
    <property type="molecule type" value="Genomic_DNA"/>
</dbReference>
<sequence>MGRFLYVKSISYRGYLILPFVRNRIDGHVIFSYTLLSELGHKGNWHKAENPAGLYSDRLEQLLEIAKEHLDQHSDCMGVVDYFKSRYVYRENLVVIHQSAGKCFYDHYPPNSLINIAAPKIFRSEFDCINWVKHGLDRNRVNTN</sequence>
<protein>
    <submittedName>
        <fullName evidence="1">Uncharacterized protein</fullName>
    </submittedName>
</protein>
<comment type="caution">
    <text evidence="1">The sequence shown here is derived from an EMBL/GenBank/DDBJ whole genome shotgun (WGS) entry which is preliminary data.</text>
</comment>
<organism evidence="1 2">
    <name type="scientific">Tumidithrix elongata BACA0141</name>
    <dbReference type="NCBI Taxonomy" id="2716417"/>
    <lineage>
        <taxon>Bacteria</taxon>
        <taxon>Bacillati</taxon>
        <taxon>Cyanobacteriota</taxon>
        <taxon>Cyanophyceae</taxon>
        <taxon>Pseudanabaenales</taxon>
        <taxon>Pseudanabaenaceae</taxon>
        <taxon>Tumidithrix</taxon>
        <taxon>Tumidithrix elongata</taxon>
    </lineage>
</organism>
<dbReference type="Proteomes" id="UP001333818">
    <property type="component" value="Unassembled WGS sequence"/>
</dbReference>
<proteinExistence type="predicted"/>
<keyword evidence="2" id="KW-1185">Reference proteome</keyword>
<accession>A0AAW9PYK4</accession>
<dbReference type="RefSeq" id="WP_330481997.1">
    <property type="nucleotide sequence ID" value="NZ_JAZBJZ010000005.1"/>
</dbReference>
<evidence type="ECO:0000313" key="2">
    <source>
        <dbReference type="Proteomes" id="UP001333818"/>
    </source>
</evidence>
<dbReference type="AlphaFoldDB" id="A0AAW9PYK4"/>
<reference evidence="1" key="1">
    <citation type="submission" date="2024-01" db="EMBL/GenBank/DDBJ databases">
        <title>Bank of Algae and Cyanobacteria of the Azores (BACA) strain genomes.</title>
        <authorList>
            <person name="Luz R."/>
            <person name="Cordeiro R."/>
            <person name="Fonseca A."/>
            <person name="Goncalves V."/>
        </authorList>
    </citation>
    <scope>NUCLEOTIDE SEQUENCE</scope>
    <source>
        <strain evidence="1">BACA0141</strain>
    </source>
</reference>